<proteinExistence type="predicted"/>
<evidence type="ECO:0000313" key="3">
    <source>
        <dbReference type="Proteomes" id="UP000741360"/>
    </source>
</evidence>
<protein>
    <submittedName>
        <fullName evidence="2">MBL fold metallo-hydrolase</fullName>
    </submittedName>
</protein>
<dbReference type="EMBL" id="JACPSX010000085">
    <property type="protein sequence ID" value="MBI3014318.1"/>
    <property type="molecule type" value="Genomic_DNA"/>
</dbReference>
<feature type="non-terminal residue" evidence="2">
    <location>
        <position position="101"/>
    </location>
</feature>
<dbReference type="GO" id="GO:0006749">
    <property type="term" value="P:glutathione metabolic process"/>
    <property type="evidence" value="ECO:0007669"/>
    <property type="project" value="TreeGrafter"/>
</dbReference>
<dbReference type="PANTHER" id="PTHR43084:SF1">
    <property type="entry name" value="PERSULFIDE DIOXYGENASE ETHE1, MITOCHONDRIAL"/>
    <property type="match status" value="1"/>
</dbReference>
<gene>
    <name evidence="2" type="ORF">HYY65_04450</name>
</gene>
<dbReference type="InterPro" id="IPR036866">
    <property type="entry name" value="RibonucZ/Hydroxyglut_hydro"/>
</dbReference>
<accession>A0A932LZM6</accession>
<feature type="domain" description="Metallo-beta-lactamase" evidence="1">
    <location>
        <begin position="11"/>
        <end position="92"/>
    </location>
</feature>
<dbReference type="GO" id="GO:0070813">
    <property type="term" value="P:hydrogen sulfide metabolic process"/>
    <property type="evidence" value="ECO:0007669"/>
    <property type="project" value="TreeGrafter"/>
</dbReference>
<sequence length="101" mass="11186">MFFEQVVRPETGCASYVLGCEESGQCAVIDPLWDPEPFASSARRHGTSIRYVIDTHTHADHVSGARRLVRMTGAELLLHEQTDLAYPARRVKDGDAFPLGT</sequence>
<dbReference type="AlphaFoldDB" id="A0A932LZM6"/>
<dbReference type="SUPFAM" id="SSF56281">
    <property type="entry name" value="Metallo-hydrolase/oxidoreductase"/>
    <property type="match status" value="1"/>
</dbReference>
<evidence type="ECO:0000313" key="2">
    <source>
        <dbReference type="EMBL" id="MBI3014318.1"/>
    </source>
</evidence>
<dbReference type="GO" id="GO:0050313">
    <property type="term" value="F:sulfur dioxygenase activity"/>
    <property type="evidence" value="ECO:0007669"/>
    <property type="project" value="TreeGrafter"/>
</dbReference>
<dbReference type="PANTHER" id="PTHR43084">
    <property type="entry name" value="PERSULFIDE DIOXYGENASE ETHE1"/>
    <property type="match status" value="1"/>
</dbReference>
<dbReference type="InterPro" id="IPR001279">
    <property type="entry name" value="Metallo-B-lactamas"/>
</dbReference>
<evidence type="ECO:0000259" key="1">
    <source>
        <dbReference type="Pfam" id="PF00753"/>
    </source>
</evidence>
<comment type="caution">
    <text evidence="2">The sequence shown here is derived from an EMBL/GenBank/DDBJ whole genome shotgun (WGS) entry which is preliminary data.</text>
</comment>
<dbReference type="InterPro" id="IPR051682">
    <property type="entry name" value="Mito_Persulfide_Diox"/>
</dbReference>
<dbReference type="Gene3D" id="3.60.15.10">
    <property type="entry name" value="Ribonuclease Z/Hydroxyacylglutathione hydrolase-like"/>
    <property type="match status" value="1"/>
</dbReference>
<dbReference type="Pfam" id="PF00753">
    <property type="entry name" value="Lactamase_B"/>
    <property type="match status" value="1"/>
</dbReference>
<organism evidence="2 3">
    <name type="scientific">Tectimicrobiota bacterium</name>
    <dbReference type="NCBI Taxonomy" id="2528274"/>
    <lineage>
        <taxon>Bacteria</taxon>
        <taxon>Pseudomonadati</taxon>
        <taxon>Nitrospinota/Tectimicrobiota group</taxon>
        <taxon>Candidatus Tectimicrobiota</taxon>
    </lineage>
</organism>
<name>A0A932LZM6_UNCTE</name>
<dbReference type="Proteomes" id="UP000741360">
    <property type="component" value="Unassembled WGS sequence"/>
</dbReference>
<reference evidence="2" key="1">
    <citation type="submission" date="2020-07" db="EMBL/GenBank/DDBJ databases">
        <title>Huge and variable diversity of episymbiotic CPR bacteria and DPANN archaea in groundwater ecosystems.</title>
        <authorList>
            <person name="He C.Y."/>
            <person name="Keren R."/>
            <person name="Whittaker M."/>
            <person name="Farag I.F."/>
            <person name="Doudna J."/>
            <person name="Cate J.H.D."/>
            <person name="Banfield J.F."/>
        </authorList>
    </citation>
    <scope>NUCLEOTIDE SEQUENCE</scope>
    <source>
        <strain evidence="2">NC_groundwater_717_Ag_S-0.2um_59_8</strain>
    </source>
</reference>